<dbReference type="InterPro" id="IPR011012">
    <property type="entry name" value="Longin-like_dom_sf"/>
</dbReference>
<accession>A0ABR0AR65</accession>
<dbReference type="Pfam" id="PF00928">
    <property type="entry name" value="Adap_comp_sub"/>
    <property type="match status" value="1"/>
</dbReference>
<gene>
    <name evidence="7" type="ORF">OUZ56_016657</name>
</gene>
<dbReference type="Proteomes" id="UP001234178">
    <property type="component" value="Unassembled WGS sequence"/>
</dbReference>
<evidence type="ECO:0000256" key="5">
    <source>
        <dbReference type="PIRNR" id="PIRNR005992"/>
    </source>
</evidence>
<proteinExistence type="inferred from homology"/>
<dbReference type="CDD" id="cd14837">
    <property type="entry name" value="AP3_Mu_N"/>
    <property type="match status" value="1"/>
</dbReference>
<dbReference type="CDD" id="cd09252">
    <property type="entry name" value="AP-3_Mu3_Cterm"/>
    <property type="match status" value="1"/>
</dbReference>
<sequence>MIHSLFVINHSGDVFMEKHWRSIIPRTVMDYFFEAQRQVVKDNKGHEDVPCVIATPHHYLISIYHNSLYFVAVCMSEVPPLFVIEFLHTVVDILEKYFSECNETNIKEHYVVVYELLDEVLDNGYPLATEPNILQELIKPPNIIGNLINTVTGKSNVSSVLPSGQLSNVPWRRADVKYTNNEAYFDIVEEVDAIIDKTGSTVFAEIAGKIECCVRLSGTPDLTLSFINPRLMDDVSLHPCVRLKRWENERILSFVPPDGSFCLMTYHVGCQSAVAIPIYIRHNFFLPKENSQSQTGKIEITVGPRQTMGRVVENLQLSIPMPKFVLNCTVSVNQGRATFDPVTKILFWDVGKIDPTKLPNMRGQIHIQSGAVVLQSTPSVNVQFTLSQTAISGLKVHRLDMFGENYKPFKGVKYLTKAGNFQIQNHIPLPDTEQVFVVGERYFAFLKAMDSMQRNLRDKMRTVSYMERLKVRTGQDKLRTGICGLHAHI</sequence>
<dbReference type="SUPFAM" id="SSF49447">
    <property type="entry name" value="Second domain of Mu2 adaptin subunit (ap50) of ap2 adaptor"/>
    <property type="match status" value="1"/>
</dbReference>
<evidence type="ECO:0000256" key="2">
    <source>
        <dbReference type="ARBA" id="ARBA00022448"/>
    </source>
</evidence>
<organism evidence="7 8">
    <name type="scientific">Daphnia magna</name>
    <dbReference type="NCBI Taxonomy" id="35525"/>
    <lineage>
        <taxon>Eukaryota</taxon>
        <taxon>Metazoa</taxon>
        <taxon>Ecdysozoa</taxon>
        <taxon>Arthropoda</taxon>
        <taxon>Crustacea</taxon>
        <taxon>Branchiopoda</taxon>
        <taxon>Diplostraca</taxon>
        <taxon>Cladocera</taxon>
        <taxon>Anomopoda</taxon>
        <taxon>Daphniidae</taxon>
        <taxon>Daphnia</taxon>
    </lineage>
</organism>
<evidence type="ECO:0000256" key="1">
    <source>
        <dbReference type="ARBA" id="ARBA00004308"/>
    </source>
</evidence>
<dbReference type="Pfam" id="PF01217">
    <property type="entry name" value="Clat_adaptor_s"/>
    <property type="match status" value="1"/>
</dbReference>
<comment type="caution">
    <text evidence="7">The sequence shown here is derived from an EMBL/GenBank/DDBJ whole genome shotgun (WGS) entry which is preliminary data.</text>
</comment>
<dbReference type="EMBL" id="JAOYFB010000038">
    <property type="protein sequence ID" value="KAK4027609.1"/>
    <property type="molecule type" value="Genomic_DNA"/>
</dbReference>
<dbReference type="InterPro" id="IPR001392">
    <property type="entry name" value="Clathrin_mu"/>
</dbReference>
<comment type="subcellular location">
    <subcellularLocation>
        <location evidence="1">Endomembrane system</location>
    </subcellularLocation>
</comment>
<evidence type="ECO:0000259" key="6">
    <source>
        <dbReference type="PROSITE" id="PS51072"/>
    </source>
</evidence>
<reference evidence="7 8" key="1">
    <citation type="journal article" date="2023" name="Nucleic Acids Res.">
        <title>The hologenome of Daphnia magna reveals possible DNA methylation and microbiome-mediated evolution of the host genome.</title>
        <authorList>
            <person name="Chaturvedi A."/>
            <person name="Li X."/>
            <person name="Dhandapani V."/>
            <person name="Marshall H."/>
            <person name="Kissane S."/>
            <person name="Cuenca-Cambronero M."/>
            <person name="Asole G."/>
            <person name="Calvet F."/>
            <person name="Ruiz-Romero M."/>
            <person name="Marangio P."/>
            <person name="Guigo R."/>
            <person name="Rago D."/>
            <person name="Mirbahai L."/>
            <person name="Eastwood N."/>
            <person name="Colbourne J.K."/>
            <person name="Zhou J."/>
            <person name="Mallon E."/>
            <person name="Orsini L."/>
        </authorList>
    </citation>
    <scope>NUCLEOTIDE SEQUENCE [LARGE SCALE GENOMIC DNA]</scope>
    <source>
        <strain evidence="7">LRV0_1</strain>
    </source>
</reference>
<dbReference type="PIRSF" id="PIRSF005992">
    <property type="entry name" value="Clathrin_mu"/>
    <property type="match status" value="1"/>
</dbReference>
<feature type="domain" description="MHD" evidence="6">
    <location>
        <begin position="180"/>
        <end position="424"/>
    </location>
</feature>
<dbReference type="InterPro" id="IPR036168">
    <property type="entry name" value="AP2_Mu_C_sf"/>
</dbReference>
<dbReference type="InterPro" id="IPR050431">
    <property type="entry name" value="Adaptor_comp_med_subunit"/>
</dbReference>
<comment type="similarity">
    <text evidence="5">Belongs to the adaptor complexes medium subunit family.</text>
</comment>
<evidence type="ECO:0000313" key="7">
    <source>
        <dbReference type="EMBL" id="KAK4027609.1"/>
    </source>
</evidence>
<dbReference type="SUPFAM" id="SSF64356">
    <property type="entry name" value="SNARE-like"/>
    <property type="match status" value="1"/>
</dbReference>
<keyword evidence="8" id="KW-1185">Reference proteome</keyword>
<keyword evidence="2 5" id="KW-0813">Transport</keyword>
<keyword evidence="4" id="KW-0472">Membrane</keyword>
<evidence type="ECO:0000256" key="4">
    <source>
        <dbReference type="ARBA" id="ARBA00023136"/>
    </source>
</evidence>
<name>A0ABR0AR65_9CRUS</name>
<dbReference type="Gene3D" id="3.30.450.60">
    <property type="match status" value="1"/>
</dbReference>
<dbReference type="Gene3D" id="2.60.40.1170">
    <property type="entry name" value="Mu homology domain, subdomain B"/>
    <property type="match status" value="2"/>
</dbReference>
<dbReference type="PROSITE" id="PS00990">
    <property type="entry name" value="CLAT_ADAPTOR_M_1"/>
    <property type="match status" value="1"/>
</dbReference>
<dbReference type="InterPro" id="IPR028565">
    <property type="entry name" value="MHD"/>
</dbReference>
<dbReference type="InterPro" id="IPR022775">
    <property type="entry name" value="AP_mu_sigma_su"/>
</dbReference>
<dbReference type="PRINTS" id="PR00314">
    <property type="entry name" value="CLATHRINADPT"/>
</dbReference>
<keyword evidence="3 5" id="KW-0653">Protein transport</keyword>
<evidence type="ECO:0000256" key="3">
    <source>
        <dbReference type="ARBA" id="ARBA00022927"/>
    </source>
</evidence>
<protein>
    <recommendedName>
        <fullName evidence="6">MHD domain-containing protein</fullName>
    </recommendedName>
</protein>
<dbReference type="PROSITE" id="PS51072">
    <property type="entry name" value="MHD"/>
    <property type="match status" value="1"/>
</dbReference>
<dbReference type="PANTHER" id="PTHR10529">
    <property type="entry name" value="AP COMPLEX SUBUNIT MU"/>
    <property type="match status" value="1"/>
</dbReference>
<dbReference type="InterPro" id="IPR018240">
    <property type="entry name" value="Clathrin_mu_CS"/>
</dbReference>
<evidence type="ECO:0000313" key="8">
    <source>
        <dbReference type="Proteomes" id="UP001234178"/>
    </source>
</evidence>